<gene>
    <name evidence="1" type="ORF">AHOG_15715</name>
</gene>
<evidence type="ECO:0000313" key="2">
    <source>
        <dbReference type="Proteomes" id="UP000204221"/>
    </source>
</evidence>
<proteinExistence type="predicted"/>
<name>A0A221W5D7_9PSEU</name>
<dbReference type="AlphaFoldDB" id="A0A221W5D7"/>
<sequence>MILTINLILLNRGTKKTPSVYWRGLSRDTLLVIATVSMTVSAISVIAALAMLRLLA</sequence>
<protein>
    <submittedName>
        <fullName evidence="1">Uncharacterized protein</fullName>
    </submittedName>
</protein>
<dbReference type="EMBL" id="CP022521">
    <property type="protein sequence ID" value="ASO20769.1"/>
    <property type="molecule type" value="Genomic_DNA"/>
</dbReference>
<organism evidence="1 2">
    <name type="scientific">Actinoalloteichus hoggarensis</name>
    <dbReference type="NCBI Taxonomy" id="1470176"/>
    <lineage>
        <taxon>Bacteria</taxon>
        <taxon>Bacillati</taxon>
        <taxon>Actinomycetota</taxon>
        <taxon>Actinomycetes</taxon>
        <taxon>Pseudonocardiales</taxon>
        <taxon>Pseudonocardiaceae</taxon>
        <taxon>Actinoalloteichus</taxon>
    </lineage>
</organism>
<dbReference type="KEGG" id="ahg:AHOG_15715"/>
<dbReference type="Proteomes" id="UP000204221">
    <property type="component" value="Chromosome"/>
</dbReference>
<evidence type="ECO:0000313" key="1">
    <source>
        <dbReference type="EMBL" id="ASO20769.1"/>
    </source>
</evidence>
<accession>A0A221W5D7</accession>
<reference evidence="1 2" key="1">
    <citation type="submission" date="2017-07" db="EMBL/GenBank/DDBJ databases">
        <title>Complete genome sequence of Actinoalloteichus hoggarensis DSM 45943, type strain of Actinoalloteichus hoggarensis.</title>
        <authorList>
            <person name="Ruckert C."/>
            <person name="Nouioui I."/>
            <person name="Willmese J."/>
            <person name="van Wezel G."/>
            <person name="Klenk H.-P."/>
            <person name="Kalinowski J."/>
            <person name="Zotchev S.B."/>
        </authorList>
    </citation>
    <scope>NUCLEOTIDE SEQUENCE [LARGE SCALE GENOMIC DNA]</scope>
    <source>
        <strain evidence="1 2">DSM 45943</strain>
    </source>
</reference>
<keyword evidence="2" id="KW-1185">Reference proteome</keyword>